<keyword evidence="2" id="KW-0732">Signal</keyword>
<organism evidence="3 4">
    <name type="scientific">Batrachochytrium salamandrivorans</name>
    <dbReference type="NCBI Taxonomy" id="1357716"/>
    <lineage>
        <taxon>Eukaryota</taxon>
        <taxon>Fungi</taxon>
        <taxon>Fungi incertae sedis</taxon>
        <taxon>Chytridiomycota</taxon>
        <taxon>Chytridiomycota incertae sedis</taxon>
        <taxon>Chytridiomycetes</taxon>
        <taxon>Rhizophydiales</taxon>
        <taxon>Rhizophydiales incertae sedis</taxon>
        <taxon>Batrachochytrium</taxon>
    </lineage>
</organism>
<evidence type="ECO:0000256" key="1">
    <source>
        <dbReference type="SAM" id="MobiDB-lite"/>
    </source>
</evidence>
<protein>
    <submittedName>
        <fullName evidence="3">Uncharacterized protein</fullName>
    </submittedName>
</protein>
<proteinExistence type="predicted"/>
<name>A0ABQ8EX23_9FUNG</name>
<reference evidence="3 4" key="1">
    <citation type="submission" date="2021-02" db="EMBL/GenBank/DDBJ databases">
        <title>Variation within the Batrachochytrium salamandrivorans European outbreak.</title>
        <authorList>
            <person name="Kelly M."/>
            <person name="Pasmans F."/>
            <person name="Shea T.P."/>
            <person name="Munoz J.F."/>
            <person name="Carranza S."/>
            <person name="Cuomo C.A."/>
            <person name="Martel A."/>
        </authorList>
    </citation>
    <scope>NUCLEOTIDE SEQUENCE [LARGE SCALE GENOMIC DNA]</scope>
    <source>
        <strain evidence="3 4">AMFP18/2</strain>
    </source>
</reference>
<gene>
    <name evidence="3" type="ORF">BASA50_011168</name>
</gene>
<accession>A0ABQ8EX23</accession>
<keyword evidence="4" id="KW-1185">Reference proteome</keyword>
<dbReference type="EMBL" id="JAFCIX010000553">
    <property type="protein sequence ID" value="KAH6587777.1"/>
    <property type="molecule type" value="Genomic_DNA"/>
</dbReference>
<feature type="signal peptide" evidence="2">
    <location>
        <begin position="1"/>
        <end position="18"/>
    </location>
</feature>
<dbReference type="Proteomes" id="UP001648503">
    <property type="component" value="Unassembled WGS sequence"/>
</dbReference>
<sequence>MQFFHLFSFVVVASYVAALPQPAGLSSKYSNNADTNLAFGLEARSYQPVLNSQRDSATSVLLKRQDDSEGSPEGGSEESTEDDDGSEHTESDLDTPLDEAELSSLLLSSTIDEAGEKYVEVPESVKAAGAAVGGGVEETLTEYLKRALYVGTTLKEWEEDAGENTILVIKSGLGDEEYAKVEPSLKEANEKLKADASGDLQQVTDAVSAIGETPGSVKPEMETIHAAVGRTLDAYKVFFGVLQTQLTRFDAGENIDKYLSEASVSFVGFSSGQQGLYDEVMQKLETAPSE</sequence>
<feature type="region of interest" description="Disordered" evidence="1">
    <location>
        <begin position="52"/>
        <end position="96"/>
    </location>
</feature>
<evidence type="ECO:0000313" key="4">
    <source>
        <dbReference type="Proteomes" id="UP001648503"/>
    </source>
</evidence>
<feature type="chain" id="PRO_5045518783" evidence="2">
    <location>
        <begin position="19"/>
        <end position="290"/>
    </location>
</feature>
<comment type="caution">
    <text evidence="3">The sequence shown here is derived from an EMBL/GenBank/DDBJ whole genome shotgun (WGS) entry which is preliminary data.</text>
</comment>
<evidence type="ECO:0000313" key="3">
    <source>
        <dbReference type="EMBL" id="KAH6587777.1"/>
    </source>
</evidence>
<feature type="compositionally biased region" description="Acidic residues" evidence="1">
    <location>
        <begin position="75"/>
        <end position="85"/>
    </location>
</feature>
<evidence type="ECO:0000256" key="2">
    <source>
        <dbReference type="SAM" id="SignalP"/>
    </source>
</evidence>